<evidence type="ECO:0000313" key="2">
    <source>
        <dbReference type="EMBL" id="OAV93858.1"/>
    </source>
</evidence>
<reference evidence="3" key="4">
    <citation type="submission" date="2025-05" db="UniProtKB">
        <authorList>
            <consortium name="EnsemblFungi"/>
        </authorList>
    </citation>
    <scope>IDENTIFICATION</scope>
    <source>
        <strain evidence="3">isolate 1-1 / race 1 (BBBD)</strain>
    </source>
</reference>
<evidence type="ECO:0000313" key="3">
    <source>
        <dbReference type="EnsemblFungi" id="PTTG_27184-t43_1-p1"/>
    </source>
</evidence>
<gene>
    <name evidence="2" type="ORF">PTTG_27184</name>
</gene>
<proteinExistence type="predicted"/>
<reference evidence="3 4" key="3">
    <citation type="journal article" date="2017" name="G3 (Bethesda)">
        <title>Comparative analysis highlights variable genome content of wheat rusts and divergence of the mating loci.</title>
        <authorList>
            <person name="Cuomo C.A."/>
            <person name="Bakkeren G."/>
            <person name="Khalil H.B."/>
            <person name="Panwar V."/>
            <person name="Joly D."/>
            <person name="Linning R."/>
            <person name="Sakthikumar S."/>
            <person name="Song X."/>
            <person name="Adiconis X."/>
            <person name="Fan L."/>
            <person name="Goldberg J.M."/>
            <person name="Levin J.Z."/>
            <person name="Young S."/>
            <person name="Zeng Q."/>
            <person name="Anikster Y."/>
            <person name="Bruce M."/>
            <person name="Wang M."/>
            <person name="Yin C."/>
            <person name="McCallum B."/>
            <person name="Szabo L.J."/>
            <person name="Hulbert S."/>
            <person name="Chen X."/>
            <person name="Fellers J.P."/>
        </authorList>
    </citation>
    <scope>NUCLEOTIDE SEQUENCE</scope>
    <source>
        <strain evidence="4">Isolate 1-1 / race 1 (BBBD)</strain>
        <strain evidence="3">isolate 1-1 / race 1 (BBBD)</strain>
    </source>
</reference>
<accession>A0A180GN10</accession>
<dbReference type="VEuPathDB" id="FungiDB:PTTG_27184"/>
<keyword evidence="1" id="KW-0732">Signal</keyword>
<feature type="chain" id="PRO_5008110083" evidence="1">
    <location>
        <begin position="30"/>
        <end position="300"/>
    </location>
</feature>
<dbReference type="EnsemblFungi" id="PTTG_27184-t43_1">
    <property type="protein sequence ID" value="PTTG_27184-t43_1-p1"/>
    <property type="gene ID" value="PTTG_27184"/>
</dbReference>
<reference evidence="2" key="2">
    <citation type="submission" date="2016-05" db="EMBL/GenBank/DDBJ databases">
        <title>Comparative analysis highlights variable genome content of wheat rusts and divergence of the mating loci.</title>
        <authorList>
            <person name="Cuomo C.A."/>
            <person name="Bakkeren G."/>
            <person name="Szabo L."/>
            <person name="Khalil H."/>
            <person name="Joly D."/>
            <person name="Goldberg J."/>
            <person name="Young S."/>
            <person name="Zeng Q."/>
            <person name="Fellers J."/>
        </authorList>
    </citation>
    <scope>NUCLEOTIDE SEQUENCE [LARGE SCALE GENOMIC DNA]</scope>
    <source>
        <strain evidence="2">1-1 BBBD Race 1</strain>
    </source>
</reference>
<evidence type="ECO:0000313" key="4">
    <source>
        <dbReference type="Proteomes" id="UP000005240"/>
    </source>
</evidence>
<dbReference type="AlphaFoldDB" id="A0A180GN10"/>
<dbReference type="Proteomes" id="UP000005240">
    <property type="component" value="Unassembled WGS sequence"/>
</dbReference>
<sequence length="300" mass="34202">MLSRVFFVISSSLWLSSVLFGGGIDATFGRTTVKLEGLASTSGSAGEHLPYGTPEKRKILWQKLRNEFSEKARLLPRRANPQDERLLADDIDAAWEKKHKEVIQLYEDYKMLSHIYNELRWVKARYQISIASAKHQTLEDQRFSQVLEHLEAAQSQIKPLYEATLLRLGNLEAYMAYRAVISQLAPGFDELIPSSERKQFKAYRIHAQSTLRAFGGAVHQYVNEMLRLSDVNADEKKLGLPLNSLRGRIIKYGNMAINFLIRNDLVDDQEASKRLDTGVAIANLPIPELTKNLEKIRFRG</sequence>
<reference evidence="2" key="1">
    <citation type="submission" date="2009-11" db="EMBL/GenBank/DDBJ databases">
        <authorList>
            <consortium name="The Broad Institute Genome Sequencing Platform"/>
            <person name="Ward D."/>
            <person name="Feldgarden M."/>
            <person name="Earl A."/>
            <person name="Young S.K."/>
            <person name="Zeng Q."/>
            <person name="Koehrsen M."/>
            <person name="Alvarado L."/>
            <person name="Berlin A."/>
            <person name="Bochicchio J."/>
            <person name="Borenstein D."/>
            <person name="Chapman S.B."/>
            <person name="Chen Z."/>
            <person name="Engels R."/>
            <person name="Freedman E."/>
            <person name="Gellesch M."/>
            <person name="Goldberg J."/>
            <person name="Griggs A."/>
            <person name="Gujja S."/>
            <person name="Heilman E."/>
            <person name="Heiman D."/>
            <person name="Hepburn T."/>
            <person name="Howarth C."/>
            <person name="Jen D."/>
            <person name="Larson L."/>
            <person name="Lewis B."/>
            <person name="Mehta T."/>
            <person name="Park D."/>
            <person name="Pearson M."/>
            <person name="Roberts A."/>
            <person name="Saif S."/>
            <person name="Shea T."/>
            <person name="Shenoy N."/>
            <person name="Sisk P."/>
            <person name="Stolte C."/>
            <person name="Sykes S."/>
            <person name="Thomson T."/>
            <person name="Walk T."/>
            <person name="White J."/>
            <person name="Yandava C."/>
            <person name="Izard J."/>
            <person name="Baranova O.V."/>
            <person name="Blanton J.M."/>
            <person name="Tanner A.C."/>
            <person name="Dewhirst F.E."/>
            <person name="Haas B."/>
            <person name="Nusbaum C."/>
            <person name="Birren B."/>
        </authorList>
    </citation>
    <scope>NUCLEOTIDE SEQUENCE [LARGE SCALE GENOMIC DNA]</scope>
    <source>
        <strain evidence="2">1-1 BBBD Race 1</strain>
    </source>
</reference>
<keyword evidence="4" id="KW-1185">Reference proteome</keyword>
<evidence type="ECO:0000256" key="1">
    <source>
        <dbReference type="SAM" id="SignalP"/>
    </source>
</evidence>
<organism evidence="2">
    <name type="scientific">Puccinia triticina (isolate 1-1 / race 1 (BBBD))</name>
    <name type="common">Brown leaf rust fungus</name>
    <dbReference type="NCBI Taxonomy" id="630390"/>
    <lineage>
        <taxon>Eukaryota</taxon>
        <taxon>Fungi</taxon>
        <taxon>Dikarya</taxon>
        <taxon>Basidiomycota</taxon>
        <taxon>Pucciniomycotina</taxon>
        <taxon>Pucciniomycetes</taxon>
        <taxon>Pucciniales</taxon>
        <taxon>Pucciniaceae</taxon>
        <taxon>Puccinia</taxon>
    </lineage>
</organism>
<protein>
    <submittedName>
        <fullName evidence="2 3">Uncharacterized protein</fullName>
    </submittedName>
</protein>
<dbReference type="EMBL" id="ADAS02000046">
    <property type="protein sequence ID" value="OAV93858.1"/>
    <property type="molecule type" value="Genomic_DNA"/>
</dbReference>
<name>A0A180GN10_PUCT1</name>
<feature type="signal peptide" evidence="1">
    <location>
        <begin position="1"/>
        <end position="29"/>
    </location>
</feature>